<gene>
    <name evidence="1" type="ORF">EVA_21446</name>
</gene>
<name>J9FLE1_9ZZZZ</name>
<organism evidence="1">
    <name type="scientific">gut metagenome</name>
    <dbReference type="NCBI Taxonomy" id="749906"/>
    <lineage>
        <taxon>unclassified sequences</taxon>
        <taxon>metagenomes</taxon>
        <taxon>organismal metagenomes</taxon>
    </lineage>
</organism>
<dbReference type="EMBL" id="AMCI01008838">
    <property type="protein sequence ID" value="EJW90447.1"/>
    <property type="molecule type" value="Genomic_DNA"/>
</dbReference>
<protein>
    <recommendedName>
        <fullName evidence="2">50S ribosomal protein L23</fullName>
    </recommendedName>
</protein>
<evidence type="ECO:0000313" key="1">
    <source>
        <dbReference type="EMBL" id="EJW90447.1"/>
    </source>
</evidence>
<accession>J9FLE1</accession>
<reference evidence="1" key="1">
    <citation type="journal article" date="2012" name="PLoS ONE">
        <title>Gene sets for utilization of primary and secondary nutrition supplies in the distal gut of endangered iberian lynx.</title>
        <authorList>
            <person name="Alcaide M."/>
            <person name="Messina E."/>
            <person name="Richter M."/>
            <person name="Bargiela R."/>
            <person name="Peplies J."/>
            <person name="Huws S.A."/>
            <person name="Newbold C.J."/>
            <person name="Golyshin P.N."/>
            <person name="Simon M.A."/>
            <person name="Lopez G."/>
            <person name="Yakimov M.M."/>
            <person name="Ferrer M."/>
        </authorList>
    </citation>
    <scope>NUCLEOTIDE SEQUENCE</scope>
</reference>
<evidence type="ECO:0008006" key="2">
    <source>
        <dbReference type="Google" id="ProtNLM"/>
    </source>
</evidence>
<feature type="non-terminal residue" evidence="1">
    <location>
        <position position="1"/>
    </location>
</feature>
<proteinExistence type="predicted"/>
<comment type="caution">
    <text evidence="1">The sequence shown here is derived from an EMBL/GenBank/DDBJ whole genome shotgun (WGS) entry which is preliminary data.</text>
</comment>
<dbReference type="AlphaFoldDB" id="J9FLE1"/>
<sequence>RNDVRKAYVTLAQGQDINFAQEVK</sequence>